<dbReference type="EMBL" id="MEWR01000005">
    <property type="protein sequence ID" value="OGC82536.1"/>
    <property type="molecule type" value="Genomic_DNA"/>
</dbReference>
<feature type="binding site" evidence="3">
    <location>
        <position position="512"/>
    </location>
    <ligand>
        <name>Mg(2+)</name>
        <dbReference type="ChEBI" id="CHEBI:18420"/>
        <label>1</label>
    </ligand>
</feature>
<keyword evidence="2" id="KW-0378">Hydrolase</keyword>
<evidence type="ECO:0000256" key="2">
    <source>
        <dbReference type="ARBA" id="ARBA00022801"/>
    </source>
</evidence>
<feature type="binding site" evidence="3">
    <location>
        <position position="513"/>
    </location>
    <ligand>
        <name>Mg(2+)</name>
        <dbReference type="ChEBI" id="CHEBI:18420"/>
        <label>1</label>
    </ligand>
</feature>
<evidence type="ECO:0000256" key="1">
    <source>
        <dbReference type="ARBA" id="ARBA00010702"/>
    </source>
</evidence>
<evidence type="ECO:0000256" key="3">
    <source>
        <dbReference type="PIRSR" id="PIRSR605502-1"/>
    </source>
</evidence>
<dbReference type="Gene3D" id="1.10.4080.10">
    <property type="entry name" value="ADP-ribosylation/Crystallin J1"/>
    <property type="match status" value="1"/>
</dbReference>
<comment type="caution">
    <text evidence="4">The sequence shown here is derived from an EMBL/GenBank/DDBJ whole genome shotgun (WGS) entry which is preliminary data.</text>
</comment>
<dbReference type="AlphaFoldDB" id="A0A1F4XLM0"/>
<dbReference type="InterPro" id="IPR050792">
    <property type="entry name" value="ADP-ribosylglycohydrolase"/>
</dbReference>
<gene>
    <name evidence="4" type="ORF">A2V81_01055</name>
</gene>
<feature type="binding site" evidence="3">
    <location>
        <position position="303"/>
    </location>
    <ligand>
        <name>Mg(2+)</name>
        <dbReference type="ChEBI" id="CHEBI:18420"/>
        <label>1</label>
    </ligand>
</feature>
<dbReference type="InterPro" id="IPR016024">
    <property type="entry name" value="ARM-type_fold"/>
</dbReference>
<evidence type="ECO:0000313" key="4">
    <source>
        <dbReference type="EMBL" id="OGC82536.1"/>
    </source>
</evidence>
<evidence type="ECO:0000313" key="5">
    <source>
        <dbReference type="Proteomes" id="UP000177614"/>
    </source>
</evidence>
<accession>A0A1F4XLM0</accession>
<dbReference type="STRING" id="1817814.A2V81_01055"/>
<organism evidence="4 5">
    <name type="scientific">Candidatus Abawacabacteria bacterium RBG_16_42_10</name>
    <dbReference type="NCBI Taxonomy" id="1817814"/>
    <lineage>
        <taxon>Bacteria</taxon>
        <taxon>Candidatus Abawacaibacteriota</taxon>
    </lineage>
</organism>
<evidence type="ECO:0008006" key="6">
    <source>
        <dbReference type="Google" id="ProtNLM"/>
    </source>
</evidence>
<comment type="cofactor">
    <cofactor evidence="3">
        <name>Mg(2+)</name>
        <dbReference type="ChEBI" id="CHEBI:18420"/>
    </cofactor>
    <text evidence="3">Binds 2 magnesium ions per subunit.</text>
</comment>
<dbReference type="GO" id="GO:0016787">
    <property type="term" value="F:hydrolase activity"/>
    <property type="evidence" value="ECO:0007669"/>
    <property type="project" value="UniProtKB-KW"/>
</dbReference>
<dbReference type="SUPFAM" id="SSF48371">
    <property type="entry name" value="ARM repeat"/>
    <property type="match status" value="1"/>
</dbReference>
<keyword evidence="3" id="KW-0479">Metal-binding</keyword>
<dbReference type="PANTHER" id="PTHR16222:SF24">
    <property type="entry name" value="ADP-RIBOSYLHYDROLASE ARH3"/>
    <property type="match status" value="1"/>
</dbReference>
<feature type="binding site" evidence="3">
    <location>
        <position position="510"/>
    </location>
    <ligand>
        <name>Mg(2+)</name>
        <dbReference type="ChEBI" id="CHEBI:18420"/>
        <label>1</label>
    </ligand>
</feature>
<proteinExistence type="inferred from homology"/>
<name>A0A1F4XLM0_9BACT</name>
<dbReference type="Pfam" id="PF03747">
    <property type="entry name" value="ADP_ribosyl_GH"/>
    <property type="match status" value="1"/>
</dbReference>
<dbReference type="GO" id="GO:0046872">
    <property type="term" value="F:metal ion binding"/>
    <property type="evidence" value="ECO:0007669"/>
    <property type="project" value="UniProtKB-KW"/>
</dbReference>
<dbReference type="InterPro" id="IPR011989">
    <property type="entry name" value="ARM-like"/>
</dbReference>
<feature type="binding site" evidence="3">
    <location>
        <position position="305"/>
    </location>
    <ligand>
        <name>Mg(2+)</name>
        <dbReference type="ChEBI" id="CHEBI:18420"/>
        <label>2</label>
    </ligand>
</feature>
<dbReference type="Gene3D" id="1.25.10.10">
    <property type="entry name" value="Leucine-rich Repeat Variant"/>
    <property type="match status" value="1"/>
</dbReference>
<dbReference type="InterPro" id="IPR005502">
    <property type="entry name" value="Ribosyl_crysJ1"/>
</dbReference>
<protein>
    <recommendedName>
        <fullName evidence="6">ADP-ribosylglycohydrolase</fullName>
    </recommendedName>
</protein>
<dbReference type="PANTHER" id="PTHR16222">
    <property type="entry name" value="ADP-RIBOSYLGLYCOHYDROLASE"/>
    <property type="match status" value="1"/>
</dbReference>
<sequence length="567" mass="63238">MKSVEVLEQAELTHIDIDGYISTFHNPANVNERQWASEEIAKIIPGKITLSSIIEKFSSEVPKLQRFLLKSIARSKEVEAIDCLVGALFSPDDETRWLAAFYLHDRHMNEEQKTAAETYIKKHFRREKVMYLMTCICLLKNPCFAGSKYRKEIINNLSELDLPLQCVVLSQFPSWLDQKEGKQKLLAMASHDHPAIRETVIDTLQKYGLEKAVLQTFEHDPDTQISRKAKRILGKDISVAVPSFEKEKIMGAIFGAAVGDAVGAPIEFLSREEVQRIYGEEIKHFLKAEKYNQKLRLTVGHITDDSTMGLSFLQSYVENGFLDMSAVGRIWGEEARKIDGGESPNIGFAGRSLWDMRKLYLGCNWRVSGHGSASGCGAAMRAFALPFISPSSELVQNTEDSAIMTHNSPRGIASALVVVEAIKYLLQQTKLEPSTFLDHITKKIEKLDPELADKLRKLNEYLELPTLQGLNVIGTRGEAIDTVPAALYCFLKSPQNFVSTLQSAINVDGDSDSIGSIACVLSGAYNGVQAIPNHILEGLYVRNDIDTLLKKYFRSTMGNILTGNNKS</sequence>
<reference evidence="4 5" key="1">
    <citation type="journal article" date="2016" name="Nat. Commun.">
        <title>Thousands of microbial genomes shed light on interconnected biogeochemical processes in an aquifer system.</title>
        <authorList>
            <person name="Anantharaman K."/>
            <person name="Brown C.T."/>
            <person name="Hug L.A."/>
            <person name="Sharon I."/>
            <person name="Castelle C.J."/>
            <person name="Probst A.J."/>
            <person name="Thomas B.C."/>
            <person name="Singh A."/>
            <person name="Wilkins M.J."/>
            <person name="Karaoz U."/>
            <person name="Brodie E.L."/>
            <person name="Williams K.H."/>
            <person name="Hubbard S.S."/>
            <person name="Banfield J.F."/>
        </authorList>
    </citation>
    <scope>NUCLEOTIDE SEQUENCE [LARGE SCALE GENOMIC DNA]</scope>
</reference>
<dbReference type="Proteomes" id="UP000177614">
    <property type="component" value="Unassembled WGS sequence"/>
</dbReference>
<comment type="similarity">
    <text evidence="1">Belongs to the ADP-ribosylglycohydrolase family.</text>
</comment>
<feature type="binding site" evidence="3">
    <location>
        <position position="304"/>
    </location>
    <ligand>
        <name>Mg(2+)</name>
        <dbReference type="ChEBI" id="CHEBI:18420"/>
        <label>2</label>
    </ligand>
</feature>
<dbReference type="InterPro" id="IPR036705">
    <property type="entry name" value="Ribosyl_crysJ1_sf"/>
</dbReference>
<dbReference type="SUPFAM" id="SSF101478">
    <property type="entry name" value="ADP-ribosylglycohydrolase"/>
    <property type="match status" value="1"/>
</dbReference>
<keyword evidence="3" id="KW-0460">Magnesium</keyword>